<dbReference type="KEGG" id="cyn:Cyan7425_2233"/>
<organism evidence="5">
    <name type="scientific">Cyanothece sp. (strain PCC 7425 / ATCC 29141)</name>
    <dbReference type="NCBI Taxonomy" id="395961"/>
    <lineage>
        <taxon>Bacteria</taxon>
        <taxon>Bacillati</taxon>
        <taxon>Cyanobacteriota</taxon>
        <taxon>Cyanophyceae</taxon>
        <taxon>Gomontiellales</taxon>
        <taxon>Cyanothecaceae</taxon>
        <taxon>Cyanothece</taxon>
    </lineage>
</organism>
<dbReference type="STRING" id="395961.Cyan7425_2233"/>
<keyword evidence="2 5" id="KW-0436">Ligase</keyword>
<dbReference type="SUPFAM" id="SSF56801">
    <property type="entry name" value="Acetyl-CoA synthetase-like"/>
    <property type="match status" value="1"/>
</dbReference>
<dbReference type="Gene3D" id="3.40.50.12780">
    <property type="entry name" value="N-terminal domain of ligase-like"/>
    <property type="match status" value="1"/>
</dbReference>
<dbReference type="InterPro" id="IPR042099">
    <property type="entry name" value="ANL_N_sf"/>
</dbReference>
<dbReference type="GO" id="GO:0031956">
    <property type="term" value="F:medium-chain fatty acid-CoA ligase activity"/>
    <property type="evidence" value="ECO:0007669"/>
    <property type="project" value="TreeGrafter"/>
</dbReference>
<dbReference type="Pfam" id="PF13193">
    <property type="entry name" value="AMP-binding_C"/>
    <property type="match status" value="1"/>
</dbReference>
<dbReference type="Gene3D" id="3.30.300.30">
    <property type="match status" value="1"/>
</dbReference>
<evidence type="ECO:0000256" key="1">
    <source>
        <dbReference type="ARBA" id="ARBA00006432"/>
    </source>
</evidence>
<protein>
    <submittedName>
        <fullName evidence="5">AMP-dependent synthetase and ligase</fullName>
    </submittedName>
</protein>
<evidence type="ECO:0000313" key="5">
    <source>
        <dbReference type="EMBL" id="ACL44594.1"/>
    </source>
</evidence>
<dbReference type="PANTHER" id="PTHR43201:SF5">
    <property type="entry name" value="MEDIUM-CHAIN ACYL-COA LIGASE ACSF2, MITOCHONDRIAL"/>
    <property type="match status" value="1"/>
</dbReference>
<reference evidence="5" key="1">
    <citation type="submission" date="2009-01" db="EMBL/GenBank/DDBJ databases">
        <title>Complete sequence of chromosome Cyanothece sp. PCC 7425.</title>
        <authorList>
            <consortium name="US DOE Joint Genome Institute"/>
            <person name="Lucas S."/>
            <person name="Copeland A."/>
            <person name="Lapidus A."/>
            <person name="Glavina del Rio T."/>
            <person name="Dalin E."/>
            <person name="Tice H."/>
            <person name="Bruce D."/>
            <person name="Goodwin L."/>
            <person name="Pitluck S."/>
            <person name="Sims D."/>
            <person name="Meineke L."/>
            <person name="Brettin T."/>
            <person name="Detter J.C."/>
            <person name="Han C."/>
            <person name="Larimer F."/>
            <person name="Land M."/>
            <person name="Hauser L."/>
            <person name="Kyrpides N."/>
            <person name="Ovchinnikova G."/>
            <person name="Liberton M."/>
            <person name="Stoeckel J."/>
            <person name="Banerjee A."/>
            <person name="Singh A."/>
            <person name="Page L."/>
            <person name="Sato H."/>
            <person name="Zhao L."/>
            <person name="Sherman L."/>
            <person name="Pakrasi H."/>
            <person name="Richardson P."/>
        </authorList>
    </citation>
    <scope>NUCLEOTIDE SEQUENCE</scope>
    <source>
        <strain evidence="5">PCC 7425</strain>
    </source>
</reference>
<name>B8HVE2_CYAP4</name>
<dbReference type="HOGENOM" id="CLU_000022_59_3_3"/>
<sequence>MLNPADLFHQNRQTNWLLVDRALGWGRDQISPSQQLVDRVQRRLDQLHNSAVSSRPLKILLVQSDPIEFLADFLAAEIGQHHLFLANPSWRQQEWQQVCSLVKPDQIWGEELPGLADFEPAPLINSNHGNEPAQILIPTGGSSGKIRFAIHTWETLTASVEGCQRYFKLEKINCCCVLPLYHVSGLMQFIRAFQSGGELFISSFKQLLNDLETQSLQTNFADFFLSLVPTQLQQLLQIPSAISWLQQFKAVLIGGGPTWPDLLEQARVLKIPLAPTYGMTETAAQIATLKPSAFLTGKSGYTVLPHARVRICNAEGEPLSRGQTGKITVETPALALGYYPEQFKDAPPHLITDDLGWLDAWGTLHLVGRSSEKIITGGENVFPIEVEAAIRQTGLVRDVCVLGLPDCQWGEVVTAVYVPVQPDLSVSSLQAAIATQLSKYKQPKRWIPLTTLPRNNQGKINRPQLLATLVQDHNGGATL</sequence>
<dbReference type="AlphaFoldDB" id="B8HVE2"/>
<feature type="domain" description="AMP-dependent synthetase/ligase" evidence="3">
    <location>
        <begin position="122"/>
        <end position="339"/>
    </location>
</feature>
<dbReference type="OrthoDB" id="9765680at2"/>
<dbReference type="GO" id="GO:0006631">
    <property type="term" value="P:fatty acid metabolic process"/>
    <property type="evidence" value="ECO:0007669"/>
    <property type="project" value="TreeGrafter"/>
</dbReference>
<dbReference type="InterPro" id="IPR025110">
    <property type="entry name" value="AMP-bd_C"/>
</dbReference>
<dbReference type="NCBIfam" id="NF005662">
    <property type="entry name" value="PRK07445.1-4"/>
    <property type="match status" value="1"/>
</dbReference>
<dbReference type="InterPro" id="IPR045851">
    <property type="entry name" value="AMP-bd_C_sf"/>
</dbReference>
<dbReference type="InterPro" id="IPR000873">
    <property type="entry name" value="AMP-dep_synth/lig_dom"/>
</dbReference>
<evidence type="ECO:0000259" key="4">
    <source>
        <dbReference type="Pfam" id="PF13193"/>
    </source>
</evidence>
<feature type="domain" description="AMP-binding enzyme C-terminal" evidence="4">
    <location>
        <begin position="385"/>
        <end position="459"/>
    </location>
</feature>
<evidence type="ECO:0000256" key="2">
    <source>
        <dbReference type="ARBA" id="ARBA00022598"/>
    </source>
</evidence>
<gene>
    <name evidence="5" type="ordered locus">Cyan7425_2233</name>
</gene>
<proteinExistence type="inferred from homology"/>
<evidence type="ECO:0000259" key="3">
    <source>
        <dbReference type="Pfam" id="PF00501"/>
    </source>
</evidence>
<accession>B8HVE2</accession>
<dbReference type="PANTHER" id="PTHR43201">
    <property type="entry name" value="ACYL-COA SYNTHETASE"/>
    <property type="match status" value="1"/>
</dbReference>
<dbReference type="Pfam" id="PF00501">
    <property type="entry name" value="AMP-binding"/>
    <property type="match status" value="1"/>
</dbReference>
<dbReference type="eggNOG" id="COG0318">
    <property type="taxonomic scope" value="Bacteria"/>
</dbReference>
<dbReference type="EMBL" id="CP001344">
    <property type="protein sequence ID" value="ACL44594.1"/>
    <property type="molecule type" value="Genomic_DNA"/>
</dbReference>
<comment type="similarity">
    <text evidence="1">Belongs to the ATP-dependent AMP-binding enzyme family.</text>
</comment>